<keyword evidence="1" id="KW-0732">Signal</keyword>
<keyword evidence="6" id="KW-1185">Reference proteome</keyword>
<dbReference type="InterPro" id="IPR011990">
    <property type="entry name" value="TPR-like_helical_dom_sf"/>
</dbReference>
<dbReference type="PROSITE" id="PS51257">
    <property type="entry name" value="PROKAR_LIPOPROTEIN"/>
    <property type="match status" value="1"/>
</dbReference>
<sequence>MFKKQLPLFVGLLVVLFLAVAGCKSKYDKLKLSNDNAKKFQEGKRLYDKKEYAKALGLFETLLTRYRGTDGATDLFYLNAMANYKLKDYTAAAYHFNEFATSYPSDSRAEEARFLTAYCYYLDAPGYSLDQENTYKSIDKLQLFINLYPKSDRVAEASKLIQDLRDRLELKAYSNAKLYLTIGDNQAAVIAFGNVLRDYPDTKYAEEMEYLTIKAQYEYAHQSREYKQEERYTQAISFADQFADKYPKSAFLADSKKLRKDSQTGINDAKRIIAEAAENEKLARRLMKKDSVYIQQRSENQDIHKKIPN</sequence>
<dbReference type="Gene3D" id="1.25.40.10">
    <property type="entry name" value="Tetratricopeptide repeat domain"/>
    <property type="match status" value="1"/>
</dbReference>
<keyword evidence="3" id="KW-0998">Cell outer membrane</keyword>
<name>A0A556MVV3_9SPHI</name>
<evidence type="ECO:0000256" key="2">
    <source>
        <dbReference type="ARBA" id="ARBA00023136"/>
    </source>
</evidence>
<dbReference type="RefSeq" id="WP_144247492.1">
    <property type="nucleotide sequence ID" value="NZ_VLPK01000001.1"/>
</dbReference>
<gene>
    <name evidence="5" type="primary">bamD</name>
    <name evidence="5" type="ORF">FO440_07010</name>
</gene>
<proteinExistence type="predicted"/>
<evidence type="ECO:0000256" key="1">
    <source>
        <dbReference type="ARBA" id="ARBA00022729"/>
    </source>
</evidence>
<feature type="domain" description="Outer membrane lipoprotein BamD-like" evidence="4">
    <location>
        <begin position="36"/>
        <end position="209"/>
    </location>
</feature>
<dbReference type="AlphaFoldDB" id="A0A556MVV3"/>
<accession>A0A556MVV3</accession>
<dbReference type="InterPro" id="IPR017689">
    <property type="entry name" value="BamD"/>
</dbReference>
<dbReference type="InterPro" id="IPR039565">
    <property type="entry name" value="BamD-like"/>
</dbReference>
<evidence type="ECO:0000313" key="5">
    <source>
        <dbReference type="EMBL" id="TSJ43929.1"/>
    </source>
</evidence>
<dbReference type="SUPFAM" id="SSF48452">
    <property type="entry name" value="TPR-like"/>
    <property type="match status" value="1"/>
</dbReference>
<reference evidence="5 6" key="1">
    <citation type="submission" date="2019-07" db="EMBL/GenBank/DDBJ databases">
        <authorList>
            <person name="Huq M.A."/>
        </authorList>
    </citation>
    <scope>NUCLEOTIDE SEQUENCE [LARGE SCALE GENOMIC DNA]</scope>
    <source>
        <strain evidence="5 6">MAH-19</strain>
    </source>
</reference>
<comment type="caution">
    <text evidence="5">The sequence shown here is derived from an EMBL/GenBank/DDBJ whole genome shotgun (WGS) entry which is preliminary data.</text>
</comment>
<evidence type="ECO:0000256" key="3">
    <source>
        <dbReference type="ARBA" id="ARBA00023237"/>
    </source>
</evidence>
<protein>
    <submittedName>
        <fullName evidence="5">Outer membrane protein assembly factor BamD</fullName>
    </submittedName>
</protein>
<dbReference type="Proteomes" id="UP000318733">
    <property type="component" value="Unassembled WGS sequence"/>
</dbReference>
<dbReference type="EMBL" id="VLPK01000001">
    <property type="protein sequence ID" value="TSJ43929.1"/>
    <property type="molecule type" value="Genomic_DNA"/>
</dbReference>
<dbReference type="Pfam" id="PF13525">
    <property type="entry name" value="YfiO"/>
    <property type="match status" value="1"/>
</dbReference>
<dbReference type="OrthoDB" id="9770761at2"/>
<evidence type="ECO:0000259" key="4">
    <source>
        <dbReference type="Pfam" id="PF13525"/>
    </source>
</evidence>
<evidence type="ECO:0000313" key="6">
    <source>
        <dbReference type="Proteomes" id="UP000318733"/>
    </source>
</evidence>
<organism evidence="5 6">
    <name type="scientific">Mucilaginibacter corticis</name>
    <dbReference type="NCBI Taxonomy" id="2597670"/>
    <lineage>
        <taxon>Bacteria</taxon>
        <taxon>Pseudomonadati</taxon>
        <taxon>Bacteroidota</taxon>
        <taxon>Sphingobacteriia</taxon>
        <taxon>Sphingobacteriales</taxon>
        <taxon>Sphingobacteriaceae</taxon>
        <taxon>Mucilaginibacter</taxon>
    </lineage>
</organism>
<dbReference type="NCBIfam" id="TIGR03302">
    <property type="entry name" value="OM_YfiO"/>
    <property type="match status" value="1"/>
</dbReference>
<keyword evidence="2" id="KW-0472">Membrane</keyword>